<organism evidence="1">
    <name type="scientific">Capitella teleta</name>
    <name type="common">Polychaete worm</name>
    <dbReference type="NCBI Taxonomy" id="283909"/>
    <lineage>
        <taxon>Eukaryota</taxon>
        <taxon>Metazoa</taxon>
        <taxon>Spiralia</taxon>
        <taxon>Lophotrochozoa</taxon>
        <taxon>Annelida</taxon>
        <taxon>Polychaeta</taxon>
        <taxon>Sedentaria</taxon>
        <taxon>Scolecida</taxon>
        <taxon>Capitellidae</taxon>
        <taxon>Capitella</taxon>
    </lineage>
</organism>
<dbReference type="Gene3D" id="1.25.40.20">
    <property type="entry name" value="Ankyrin repeat-containing domain"/>
    <property type="match status" value="1"/>
</dbReference>
<evidence type="ECO:0000313" key="1">
    <source>
        <dbReference type="EMBL" id="ELU04520.1"/>
    </source>
</evidence>
<dbReference type="Proteomes" id="UP000014760">
    <property type="component" value="Unassembled WGS sequence"/>
</dbReference>
<dbReference type="HOGENOM" id="CLU_2874229_0_0_1"/>
<dbReference type="OrthoDB" id="194358at2759"/>
<dbReference type="EnsemblMetazoa" id="CapteT130614">
    <property type="protein sequence ID" value="CapteP130614"/>
    <property type="gene ID" value="CapteG130614"/>
</dbReference>
<dbReference type="InterPro" id="IPR036770">
    <property type="entry name" value="Ankyrin_rpt-contain_sf"/>
</dbReference>
<evidence type="ECO:0000313" key="2">
    <source>
        <dbReference type="EnsemblMetazoa" id="CapteP130614"/>
    </source>
</evidence>
<feature type="non-terminal residue" evidence="1">
    <location>
        <position position="64"/>
    </location>
</feature>
<dbReference type="Pfam" id="PF13637">
    <property type="entry name" value="Ank_4"/>
    <property type="match status" value="1"/>
</dbReference>
<dbReference type="EMBL" id="AMQN01044722">
    <property type="status" value="NOT_ANNOTATED_CDS"/>
    <property type="molecule type" value="Genomic_DNA"/>
</dbReference>
<sequence length="64" mass="7004">MVLESDNEELIDLFISKGADPNVWDTCGHTPLSKAIKARNIKRLTDLLELGADPTLVCEGAYDS</sequence>
<dbReference type="SUPFAM" id="SSF48403">
    <property type="entry name" value="Ankyrin repeat"/>
    <property type="match status" value="1"/>
</dbReference>
<reference evidence="2" key="3">
    <citation type="submission" date="2015-06" db="UniProtKB">
        <authorList>
            <consortium name="EnsemblMetazoa"/>
        </authorList>
    </citation>
    <scope>IDENTIFICATION</scope>
</reference>
<dbReference type="InterPro" id="IPR002110">
    <property type="entry name" value="Ankyrin_rpt"/>
</dbReference>
<name>R7UDQ8_CAPTE</name>
<dbReference type="AlphaFoldDB" id="R7UDQ8"/>
<reference evidence="3" key="1">
    <citation type="submission" date="2012-12" db="EMBL/GenBank/DDBJ databases">
        <authorList>
            <person name="Hellsten U."/>
            <person name="Grimwood J."/>
            <person name="Chapman J.A."/>
            <person name="Shapiro H."/>
            <person name="Aerts A."/>
            <person name="Otillar R.P."/>
            <person name="Terry A.Y."/>
            <person name="Boore J.L."/>
            <person name="Simakov O."/>
            <person name="Marletaz F."/>
            <person name="Cho S.-J."/>
            <person name="Edsinger-Gonzales E."/>
            <person name="Havlak P."/>
            <person name="Kuo D.-H."/>
            <person name="Larsson T."/>
            <person name="Lv J."/>
            <person name="Arendt D."/>
            <person name="Savage R."/>
            <person name="Osoegawa K."/>
            <person name="de Jong P."/>
            <person name="Lindberg D.R."/>
            <person name="Seaver E.C."/>
            <person name="Weisblat D.A."/>
            <person name="Putnam N.H."/>
            <person name="Grigoriev I.V."/>
            <person name="Rokhsar D.S."/>
        </authorList>
    </citation>
    <scope>NUCLEOTIDE SEQUENCE</scope>
    <source>
        <strain evidence="3">I ESC-2004</strain>
    </source>
</reference>
<proteinExistence type="predicted"/>
<evidence type="ECO:0000313" key="3">
    <source>
        <dbReference type="Proteomes" id="UP000014760"/>
    </source>
</evidence>
<reference evidence="1 3" key="2">
    <citation type="journal article" date="2013" name="Nature">
        <title>Insights into bilaterian evolution from three spiralian genomes.</title>
        <authorList>
            <person name="Simakov O."/>
            <person name="Marletaz F."/>
            <person name="Cho S.J."/>
            <person name="Edsinger-Gonzales E."/>
            <person name="Havlak P."/>
            <person name="Hellsten U."/>
            <person name="Kuo D.H."/>
            <person name="Larsson T."/>
            <person name="Lv J."/>
            <person name="Arendt D."/>
            <person name="Savage R."/>
            <person name="Osoegawa K."/>
            <person name="de Jong P."/>
            <person name="Grimwood J."/>
            <person name="Chapman J.A."/>
            <person name="Shapiro H."/>
            <person name="Aerts A."/>
            <person name="Otillar R.P."/>
            <person name="Terry A.Y."/>
            <person name="Boore J.L."/>
            <person name="Grigoriev I.V."/>
            <person name="Lindberg D.R."/>
            <person name="Seaver E.C."/>
            <person name="Weisblat D.A."/>
            <person name="Putnam N.H."/>
            <person name="Rokhsar D.S."/>
        </authorList>
    </citation>
    <scope>NUCLEOTIDE SEQUENCE</scope>
    <source>
        <strain evidence="1 3">I ESC-2004</strain>
    </source>
</reference>
<protein>
    <submittedName>
        <fullName evidence="1 2">Uncharacterized protein</fullName>
    </submittedName>
</protein>
<accession>R7UDQ8</accession>
<gene>
    <name evidence="1" type="ORF">CAPTEDRAFT_130614</name>
</gene>
<dbReference type="EMBL" id="KB302206">
    <property type="protein sequence ID" value="ELU04520.1"/>
    <property type="molecule type" value="Genomic_DNA"/>
</dbReference>
<keyword evidence="3" id="KW-1185">Reference proteome</keyword>